<feature type="signal peptide" evidence="1">
    <location>
        <begin position="1"/>
        <end position="19"/>
    </location>
</feature>
<keyword evidence="1" id="KW-0732">Signal</keyword>
<feature type="chain" id="PRO_5042559034" evidence="1">
    <location>
        <begin position="20"/>
        <end position="192"/>
    </location>
</feature>
<reference evidence="3" key="1">
    <citation type="submission" date="2025-08" db="UniProtKB">
        <authorList>
            <consortium name="RefSeq"/>
        </authorList>
    </citation>
    <scope>IDENTIFICATION</scope>
    <source>
        <tissue evidence="3">Whole body</tissue>
    </source>
</reference>
<name>A0AAJ7S050_9HYME</name>
<gene>
    <name evidence="3" type="primary">LOC113464259</name>
</gene>
<evidence type="ECO:0000313" key="3">
    <source>
        <dbReference type="RefSeq" id="XP_026668952.1"/>
    </source>
</evidence>
<dbReference type="KEGG" id="ccal:113464259"/>
<sequence>MNLIAWISVYSIVILEIYCLPIDEGCNCNGAEIVTYGEPCVTLHKYPFQIEGPKVVQAEETVQINVPAPMQFIKIVPNTYVANTYQPRRVEYPMTVETPRVISKSAENIVIENTGHKKVYEYTVQVPSAVNPPPPSRNYNYEIEAPVPTKDVTVECETRETIPQRLTGLESRIDRVLVPACEVPSLSSPCQC</sequence>
<evidence type="ECO:0000313" key="2">
    <source>
        <dbReference type="Proteomes" id="UP000694925"/>
    </source>
</evidence>
<dbReference type="RefSeq" id="XP_026668952.1">
    <property type="nucleotide sequence ID" value="XM_026813151.1"/>
</dbReference>
<proteinExistence type="predicted"/>
<dbReference type="Proteomes" id="UP000694925">
    <property type="component" value="Unplaced"/>
</dbReference>
<dbReference type="GeneID" id="113464259"/>
<protein>
    <submittedName>
        <fullName evidence="3">Uncharacterized protein LOC113464259</fullName>
    </submittedName>
</protein>
<keyword evidence="2" id="KW-1185">Reference proteome</keyword>
<accession>A0AAJ7S050</accession>
<organism evidence="2 3">
    <name type="scientific">Ceratina calcarata</name>
    <dbReference type="NCBI Taxonomy" id="156304"/>
    <lineage>
        <taxon>Eukaryota</taxon>
        <taxon>Metazoa</taxon>
        <taxon>Ecdysozoa</taxon>
        <taxon>Arthropoda</taxon>
        <taxon>Hexapoda</taxon>
        <taxon>Insecta</taxon>
        <taxon>Pterygota</taxon>
        <taxon>Neoptera</taxon>
        <taxon>Endopterygota</taxon>
        <taxon>Hymenoptera</taxon>
        <taxon>Apocrita</taxon>
        <taxon>Aculeata</taxon>
        <taxon>Apoidea</taxon>
        <taxon>Anthophila</taxon>
        <taxon>Apidae</taxon>
        <taxon>Ceratina</taxon>
        <taxon>Zadontomerus</taxon>
    </lineage>
</organism>
<dbReference type="AlphaFoldDB" id="A0AAJ7S050"/>
<evidence type="ECO:0000256" key="1">
    <source>
        <dbReference type="SAM" id="SignalP"/>
    </source>
</evidence>